<sequence length="496" mass="53787">MSASKLVGTTVGFFLLACCSLAKCQEVCGLSGLPEFRDTTEHLQREGLMNRISAIVPSYTFTCAGAVTRWRAHVERRRNRYDRYEMTFSVWRPADGCTYVRVGENSNSGLAPELDSNGEALGSVTLSVPVEDRFSVEPGDFVGFSVRHYEVEWPSGLELGEGAASVMVENRTDISTYAWTAPALPPTLPCIREGIVAMNITAAPVITVDMIPVVPIATTTPSAEDISHFPSATTTIEYSYPIVPFPSTTTNPSPVASQTAEDKTAHFPSGPYITVPPPIGDTRTALPQAVFFAIAAASLLGIAGILSVVCLGCVCIRRQRRKASPANEPEEQENEYVEMMQSHIYSSNILPGKGNQGRLQFRSIYDTLTPEPLPTLNPTLSSCSTGGPVFLSHSETPATSPDSDLLLLSTSPSPSLPTKKQRKESSTSIECPLYSSPTKKAPDVPSEVPEYSSLASPYEPTYDVPTLPRSTGYENPRCYQPPAYSTENEAEYEIMI</sequence>
<dbReference type="Proteomes" id="UP001174909">
    <property type="component" value="Unassembled WGS sequence"/>
</dbReference>
<protein>
    <submittedName>
        <fullName evidence="4">Uncharacterized protein</fullName>
    </submittedName>
</protein>
<evidence type="ECO:0000256" key="1">
    <source>
        <dbReference type="SAM" id="MobiDB-lite"/>
    </source>
</evidence>
<keyword evidence="5" id="KW-1185">Reference proteome</keyword>
<dbReference type="AlphaFoldDB" id="A0AA35WH88"/>
<reference evidence="4" key="1">
    <citation type="submission" date="2023-03" db="EMBL/GenBank/DDBJ databases">
        <authorList>
            <person name="Steffen K."/>
            <person name="Cardenas P."/>
        </authorList>
    </citation>
    <scope>NUCLEOTIDE SEQUENCE</scope>
</reference>
<feature type="region of interest" description="Disordered" evidence="1">
    <location>
        <begin position="387"/>
        <end position="484"/>
    </location>
</feature>
<comment type="caution">
    <text evidence="4">The sequence shown here is derived from an EMBL/GenBank/DDBJ whole genome shotgun (WGS) entry which is preliminary data.</text>
</comment>
<dbReference type="EMBL" id="CASHTH010001278">
    <property type="protein sequence ID" value="CAI8013602.1"/>
    <property type="molecule type" value="Genomic_DNA"/>
</dbReference>
<evidence type="ECO:0000256" key="2">
    <source>
        <dbReference type="SAM" id="Phobius"/>
    </source>
</evidence>
<evidence type="ECO:0000313" key="4">
    <source>
        <dbReference type="EMBL" id="CAI8013602.1"/>
    </source>
</evidence>
<accession>A0AA35WH88</accession>
<keyword evidence="2" id="KW-0472">Membrane</keyword>
<feature type="signal peptide" evidence="3">
    <location>
        <begin position="1"/>
        <end position="24"/>
    </location>
</feature>
<organism evidence="4 5">
    <name type="scientific">Geodia barretti</name>
    <name type="common">Barrett's horny sponge</name>
    <dbReference type="NCBI Taxonomy" id="519541"/>
    <lineage>
        <taxon>Eukaryota</taxon>
        <taxon>Metazoa</taxon>
        <taxon>Porifera</taxon>
        <taxon>Demospongiae</taxon>
        <taxon>Heteroscleromorpha</taxon>
        <taxon>Tetractinellida</taxon>
        <taxon>Astrophorina</taxon>
        <taxon>Geodiidae</taxon>
        <taxon>Geodia</taxon>
    </lineage>
</organism>
<name>A0AA35WH88_GEOBA</name>
<feature type="transmembrane region" description="Helical" evidence="2">
    <location>
        <begin position="289"/>
        <end position="316"/>
    </location>
</feature>
<feature type="chain" id="PRO_5041389605" evidence="3">
    <location>
        <begin position="25"/>
        <end position="496"/>
    </location>
</feature>
<keyword evidence="2" id="KW-0812">Transmembrane</keyword>
<gene>
    <name evidence="4" type="ORF">GBAR_LOCUS8597</name>
</gene>
<keyword evidence="3" id="KW-0732">Signal</keyword>
<proteinExistence type="predicted"/>
<feature type="compositionally biased region" description="Low complexity" evidence="1">
    <location>
        <begin position="399"/>
        <end position="418"/>
    </location>
</feature>
<evidence type="ECO:0000256" key="3">
    <source>
        <dbReference type="SAM" id="SignalP"/>
    </source>
</evidence>
<evidence type="ECO:0000313" key="5">
    <source>
        <dbReference type="Proteomes" id="UP001174909"/>
    </source>
</evidence>
<keyword evidence="2" id="KW-1133">Transmembrane helix</keyword>
<dbReference type="PROSITE" id="PS51257">
    <property type="entry name" value="PROKAR_LIPOPROTEIN"/>
    <property type="match status" value="1"/>
</dbReference>